<name>A0A6J7NHX5_9ZZZZ</name>
<protein>
    <submittedName>
        <fullName evidence="2">Unannotated protein</fullName>
    </submittedName>
</protein>
<sequence length="85" mass="9444">MHADHGYRWCWVAKARICVSVEQMPRTEAPGEVGGLDEPGPARIEAGQTRRRDACRVDHQAISMTAAFSPDPIPMQATRWPATRS</sequence>
<reference evidence="2" key="1">
    <citation type="submission" date="2020-05" db="EMBL/GenBank/DDBJ databases">
        <authorList>
            <person name="Chiriac C."/>
            <person name="Salcher M."/>
            <person name="Ghai R."/>
            <person name="Kavagutti S V."/>
        </authorList>
    </citation>
    <scope>NUCLEOTIDE SEQUENCE</scope>
</reference>
<proteinExistence type="predicted"/>
<dbReference type="AlphaFoldDB" id="A0A6J7NHX5"/>
<gene>
    <name evidence="2" type="ORF">UFOPK3957_01091</name>
</gene>
<evidence type="ECO:0000256" key="1">
    <source>
        <dbReference type="SAM" id="MobiDB-lite"/>
    </source>
</evidence>
<organism evidence="2">
    <name type="scientific">freshwater metagenome</name>
    <dbReference type="NCBI Taxonomy" id="449393"/>
    <lineage>
        <taxon>unclassified sequences</taxon>
        <taxon>metagenomes</taxon>
        <taxon>ecological metagenomes</taxon>
    </lineage>
</organism>
<accession>A0A6J7NHX5</accession>
<evidence type="ECO:0000313" key="2">
    <source>
        <dbReference type="EMBL" id="CAB4992726.1"/>
    </source>
</evidence>
<dbReference type="EMBL" id="CAFBOM010000181">
    <property type="protein sequence ID" value="CAB4992726.1"/>
    <property type="molecule type" value="Genomic_DNA"/>
</dbReference>
<feature type="region of interest" description="Disordered" evidence="1">
    <location>
        <begin position="27"/>
        <end position="52"/>
    </location>
</feature>